<keyword evidence="2" id="KW-0812">Transmembrane</keyword>
<gene>
    <name evidence="3" type="ORF">ASZ90_001712</name>
</gene>
<keyword evidence="2" id="KW-0472">Membrane</keyword>
<evidence type="ECO:0000313" key="3">
    <source>
        <dbReference type="EMBL" id="KUG28412.1"/>
    </source>
</evidence>
<accession>A0A0W8G5U9</accession>
<feature type="compositionally biased region" description="Low complexity" evidence="1">
    <location>
        <begin position="875"/>
        <end position="891"/>
    </location>
</feature>
<dbReference type="AlphaFoldDB" id="A0A0W8G5U9"/>
<feature type="transmembrane region" description="Helical" evidence="2">
    <location>
        <begin position="812"/>
        <end position="833"/>
    </location>
</feature>
<dbReference type="InterPro" id="IPR011990">
    <property type="entry name" value="TPR-like_helical_dom_sf"/>
</dbReference>
<evidence type="ECO:0000256" key="1">
    <source>
        <dbReference type="SAM" id="MobiDB-lite"/>
    </source>
</evidence>
<feature type="transmembrane region" description="Helical" evidence="2">
    <location>
        <begin position="768"/>
        <end position="791"/>
    </location>
</feature>
<feature type="region of interest" description="Disordered" evidence="1">
    <location>
        <begin position="844"/>
        <end position="891"/>
    </location>
</feature>
<dbReference type="SUPFAM" id="SSF48452">
    <property type="entry name" value="TPR-like"/>
    <property type="match status" value="1"/>
</dbReference>
<keyword evidence="2" id="KW-1133">Transmembrane helix</keyword>
<dbReference type="EMBL" id="LNQE01000221">
    <property type="protein sequence ID" value="KUG28412.1"/>
    <property type="molecule type" value="Genomic_DNA"/>
</dbReference>
<dbReference type="Gene3D" id="1.25.40.10">
    <property type="entry name" value="Tetratricopeptide repeat domain"/>
    <property type="match status" value="1"/>
</dbReference>
<name>A0A0W8G5U9_9ZZZZ</name>
<proteinExistence type="predicted"/>
<comment type="caution">
    <text evidence="3">The sequence shown here is derived from an EMBL/GenBank/DDBJ whole genome shotgun (WGS) entry which is preliminary data.</text>
</comment>
<evidence type="ECO:0008006" key="4">
    <source>
        <dbReference type="Google" id="ProtNLM"/>
    </source>
</evidence>
<organism evidence="3">
    <name type="scientific">hydrocarbon metagenome</name>
    <dbReference type="NCBI Taxonomy" id="938273"/>
    <lineage>
        <taxon>unclassified sequences</taxon>
        <taxon>metagenomes</taxon>
        <taxon>ecological metagenomes</taxon>
    </lineage>
</organism>
<protein>
    <recommendedName>
        <fullName evidence="4">Tetratricopeptide repeat protein</fullName>
    </recommendedName>
</protein>
<feature type="compositionally biased region" description="Basic residues" evidence="1">
    <location>
        <begin position="851"/>
        <end position="861"/>
    </location>
</feature>
<reference evidence="3" key="1">
    <citation type="journal article" date="2015" name="Proc. Natl. Acad. Sci. U.S.A.">
        <title>Networks of energetic and metabolic interactions define dynamics in microbial communities.</title>
        <authorList>
            <person name="Embree M."/>
            <person name="Liu J.K."/>
            <person name="Al-Bassam M.M."/>
            <person name="Zengler K."/>
        </authorList>
    </citation>
    <scope>NUCLEOTIDE SEQUENCE</scope>
</reference>
<sequence length="906" mass="100693">MWAVWSGQLDPAFGQMFQDYGGFLVAEDNYQSLWGFFGEEALNALARMQIWGRVNKLSMSLVVMPASILIGPKLEMTVGATVDATRQKVAPAEEIQIWIHPNLKAMITATPGLSTIPATAPSGLMKVAWELLDPAPGLTYDSGLGWYFITKPLGDPLDKNTSEGWRTIYGKLQQLLERMGIKYVAHEGFILYPLEGLRQFRTWCRDILVMIAGLRDNDAEEHKYWPSVMAAVPKKGFSFAKDLPRKINLNWDKLTPDFPHMSYRSAFLLGRDFKINDARYASRGNSVEDWCNVGLVAEGDAVETGTLPIDYPSQLVSGDRSLCFYCGLTNHDPAHCPSKGLGEWNPGIWNSLARLDIAEINEQFKALDAALAGDPGSVAASLLAAPDSKGLLLKAVFEVNSPCQLRMVEAVWRSKGKDLPNGLTQLAPREGEFLWQALDNLRAGNPEATEQFLSQALLRYTRGYQPRAVQGFVAMEAADWVKALYYWQEAVRLSYTPLHRACFLFLQARAMEVQGDFQKAIVLYKQAGKETPRWVEPEYRQGVCMVKMGFADQGMSLFTSLMASDPAIFNRVLMDPELERGRIHVLSALWRPWNEAAGAASEALEGLASMSGTLAIHFPPEDDYLKETSARIQALAKLGTIKNYVAFKDVVAEVAGLREAITAKLDSEIKNIQARRQAQFEELKSIQREAAWFPFPKLLKDFNRDFNFCAAKLNWMRTTTLNIPENFRKSQEALPLVDERIKTLRSRLVSLRIVRDSTFFTMLLGRNFMWMEIAGLALALILVPLFVYGLNQFGQGAMADMVERQKWQVQKGLVIVLSIMAMGLAAIKTAITFDSKKKKLFQMADEGKLPGPKKKKAKAKKAATPAKTGKDAGKKGVPPVKGKTALPPGKTAAAAAVAAKNLSKKK</sequence>
<evidence type="ECO:0000256" key="2">
    <source>
        <dbReference type="SAM" id="Phobius"/>
    </source>
</evidence>